<gene>
    <name evidence="11" type="ORF">MMEN_LOCUS7648</name>
</gene>
<proteinExistence type="inferred from homology"/>
<dbReference type="InterPro" id="IPR012337">
    <property type="entry name" value="RNaseH-like_sf"/>
</dbReference>
<keyword evidence="12" id="KW-1185">Reference proteome</keyword>
<evidence type="ECO:0000256" key="9">
    <source>
        <dbReference type="SAM" id="MobiDB-lite"/>
    </source>
</evidence>
<feature type="domain" description="DNA-directed DNA polymerase family B mitochondria/virus" evidence="10">
    <location>
        <begin position="484"/>
        <end position="673"/>
    </location>
</feature>
<evidence type="ECO:0000256" key="1">
    <source>
        <dbReference type="ARBA" id="ARBA00005755"/>
    </source>
</evidence>
<dbReference type="InterPro" id="IPR004868">
    <property type="entry name" value="DNA-dir_DNA_pol_B_mt/vir"/>
</dbReference>
<evidence type="ECO:0000256" key="8">
    <source>
        <dbReference type="ARBA" id="ARBA00049244"/>
    </source>
</evidence>
<evidence type="ECO:0000256" key="6">
    <source>
        <dbReference type="ARBA" id="ARBA00022932"/>
    </source>
</evidence>
<keyword evidence="7" id="KW-0238">DNA-binding</keyword>
<dbReference type="GO" id="GO:0006260">
    <property type="term" value="P:DNA replication"/>
    <property type="evidence" value="ECO:0007669"/>
    <property type="project" value="UniProtKB-KW"/>
</dbReference>
<dbReference type="AlphaFoldDB" id="A0A8S4AV91"/>
<dbReference type="PANTHER" id="PTHR33568">
    <property type="entry name" value="DNA POLYMERASE"/>
    <property type="match status" value="1"/>
</dbReference>
<feature type="region of interest" description="Disordered" evidence="9">
    <location>
        <begin position="1"/>
        <end position="48"/>
    </location>
</feature>
<evidence type="ECO:0000256" key="2">
    <source>
        <dbReference type="ARBA" id="ARBA00012417"/>
    </source>
</evidence>
<sequence length="1259" mass="143931">MNQEHGERVEQSQPGSAASATPPPPPPSETSGPQFPAHSTSDHEPPRQRENFNVTEIRRPFVVTPPTPGNVPDLALFYASVMHMLMELADAARGLAGRGDVVQLELAGGGFSHHVIIPVGDENDDSFLPAFTDFLDDVVQSNAELPENNNLELILQVVRNPSGGVKRRLEKTLDCELINKKKRHLYLVNNAENQLCFSISLAHVNNPCLTDSEAAVQGEQWQLMAGLTVDTPVNFCDINKFERIVKRKIVVFYRKGENNLLCKFETDFPDRSNPLFLFLMGNHYYGIRNLTGFTGAKYTCSYCYIGYDRPESHSCEGFCPICHDPGCHLRPLRSVQCAECNRICHDSICFDKHREPRLRPRLEKFRSHCETSKFCLICKRLYHVPGSREHFIHECSVKCRVCGEKLPRDVDVTLNEHQCFIQPCLTDEGLDDKLVFYDFESFSNQSGVHVPFLVCTKTLKGEVWYSYGLDCVKQFLLHFRRPAYRGYTFIAHNARGYDSYLILSVAVKMGITPSLITQGSKILCFTDADFNLKFIDSLSFLTMKLSAMPKALGFDDQSKGFFPHLFSSQANLNYSGAYPPPSCYAAELMTPAERLRFDVWYNEASKGSFDFQKEALHYCKNDVEILYKGCVKFREEFFKETNVNPFKCITIASACMKVFTSNFLPAKSLAIPSAVDYRRQCKTFSSASIHWLEWEARNRGVNIQHALNRGEQRIGPYFLDGYAEIKGIKTAFEFYGCLYHGCPRCFMPNHTCPLRGVSFEALHTATLERERALQFVYGLDLQIMWEHDWLEMKSTHSGVINFLQSFSTPTPLCPREALYGGRTCPLRMRYTAGDCETVHYVDFTSLYPYVNCSFPYPLGHPKIIYKDFDDPRNYYGFIRATVYPPRGLYFPVLPHKTSAGKLVFTLCRACAEINNQEGPCSHSDQERALTGVWVTTEFSKALNMGYRTAKITEVWHFEKQSSTIFKDYIHTFLKGKQEASGYPADAADEESRLKYIEDYRVNQGIRLNPDKIEVNPAKRQVAKLCLNSFWGKFAQRKDLPQTTIVSKPEEFFNFMFSGKYTLSYFHFLTDETCMIQWKYNRRCIYPPNKVNNVFIAAFTTAYARLKLYSCLERVQEKVLYIDTDSLIYVVKEGDAPLELGNYLGDLTDELAGDTIKEFVAAGPKSYAYQTRDRKKVVMRVKGITQTHESSQRVNFDSVKELVENYLQGSRGDVLSAPQRTIRRDKKGFQLQNATFQKKFRVVYDKRRLFADGSTLPFGY</sequence>
<dbReference type="InterPro" id="IPR043502">
    <property type="entry name" value="DNA/RNA_pol_sf"/>
</dbReference>
<dbReference type="GO" id="GO:0003677">
    <property type="term" value="F:DNA binding"/>
    <property type="evidence" value="ECO:0007669"/>
    <property type="project" value="UniProtKB-KW"/>
</dbReference>
<dbReference type="EC" id="2.7.7.7" evidence="2"/>
<organism evidence="11 12">
    <name type="scientific">Menidia menidia</name>
    <name type="common">Atlantic silverside</name>
    <dbReference type="NCBI Taxonomy" id="238744"/>
    <lineage>
        <taxon>Eukaryota</taxon>
        <taxon>Metazoa</taxon>
        <taxon>Chordata</taxon>
        <taxon>Craniata</taxon>
        <taxon>Vertebrata</taxon>
        <taxon>Euteleostomi</taxon>
        <taxon>Actinopterygii</taxon>
        <taxon>Neopterygii</taxon>
        <taxon>Teleostei</taxon>
        <taxon>Neoteleostei</taxon>
        <taxon>Acanthomorphata</taxon>
        <taxon>Ovalentaria</taxon>
        <taxon>Atherinomorphae</taxon>
        <taxon>Atheriniformes</taxon>
        <taxon>Atherinopsidae</taxon>
        <taxon>Menidiinae</taxon>
        <taxon>Menidia</taxon>
    </lineage>
</organism>
<dbReference type="GO" id="GO:0003887">
    <property type="term" value="F:DNA-directed DNA polymerase activity"/>
    <property type="evidence" value="ECO:0007669"/>
    <property type="project" value="UniProtKB-KW"/>
</dbReference>
<evidence type="ECO:0000256" key="5">
    <source>
        <dbReference type="ARBA" id="ARBA00022705"/>
    </source>
</evidence>
<feature type="compositionally biased region" description="Low complexity" evidence="9">
    <location>
        <begin position="11"/>
        <end position="20"/>
    </location>
</feature>
<dbReference type="OrthoDB" id="8962756at2759"/>
<evidence type="ECO:0000256" key="3">
    <source>
        <dbReference type="ARBA" id="ARBA00022679"/>
    </source>
</evidence>
<name>A0A8S4AV91_9TELE</name>
<keyword evidence="6" id="KW-0239">DNA-directed DNA polymerase</keyword>
<keyword evidence="5" id="KW-0235">DNA replication</keyword>
<evidence type="ECO:0000256" key="7">
    <source>
        <dbReference type="ARBA" id="ARBA00023125"/>
    </source>
</evidence>
<dbReference type="GO" id="GO:0000166">
    <property type="term" value="F:nucleotide binding"/>
    <property type="evidence" value="ECO:0007669"/>
    <property type="project" value="InterPro"/>
</dbReference>
<keyword evidence="4" id="KW-0548">Nucleotidyltransferase</keyword>
<evidence type="ECO:0000313" key="11">
    <source>
        <dbReference type="EMBL" id="CAG5896577.1"/>
    </source>
</evidence>
<feature type="domain" description="DNA-directed DNA polymerase family B mitochondria/virus" evidence="10">
    <location>
        <begin position="1004"/>
        <end position="1111"/>
    </location>
</feature>
<evidence type="ECO:0000259" key="10">
    <source>
        <dbReference type="Pfam" id="PF03175"/>
    </source>
</evidence>
<dbReference type="Pfam" id="PF03175">
    <property type="entry name" value="DNA_pol_B_2"/>
    <property type="match status" value="3"/>
</dbReference>
<accession>A0A8S4AV91</accession>
<dbReference type="InterPro" id="IPR023211">
    <property type="entry name" value="DNA_pol_palm_dom_sf"/>
</dbReference>
<comment type="catalytic activity">
    <reaction evidence="8">
        <text>DNA(n) + a 2'-deoxyribonucleoside 5'-triphosphate = DNA(n+1) + diphosphate</text>
        <dbReference type="Rhea" id="RHEA:22508"/>
        <dbReference type="Rhea" id="RHEA-COMP:17339"/>
        <dbReference type="Rhea" id="RHEA-COMP:17340"/>
        <dbReference type="ChEBI" id="CHEBI:33019"/>
        <dbReference type="ChEBI" id="CHEBI:61560"/>
        <dbReference type="ChEBI" id="CHEBI:173112"/>
        <dbReference type="EC" id="2.7.7.7"/>
    </reaction>
</comment>
<dbReference type="Proteomes" id="UP000677803">
    <property type="component" value="Unassembled WGS sequence"/>
</dbReference>
<evidence type="ECO:0000256" key="4">
    <source>
        <dbReference type="ARBA" id="ARBA00022695"/>
    </source>
</evidence>
<evidence type="ECO:0000313" key="12">
    <source>
        <dbReference type="Proteomes" id="UP000677803"/>
    </source>
</evidence>
<dbReference type="Gene3D" id="1.10.287.690">
    <property type="entry name" value="Helix hairpin bin"/>
    <property type="match status" value="1"/>
</dbReference>
<dbReference type="PANTHER" id="PTHR33568:SF3">
    <property type="entry name" value="DNA-DIRECTED DNA POLYMERASE"/>
    <property type="match status" value="1"/>
</dbReference>
<feature type="compositionally biased region" description="Basic and acidic residues" evidence="9">
    <location>
        <begin position="1"/>
        <end position="10"/>
    </location>
</feature>
<reference evidence="11" key="1">
    <citation type="submission" date="2021-05" db="EMBL/GenBank/DDBJ databases">
        <authorList>
            <person name="Tigano A."/>
        </authorList>
    </citation>
    <scope>NUCLEOTIDE SEQUENCE</scope>
</reference>
<feature type="domain" description="DNA-directed DNA polymerase family B mitochondria/virus" evidence="10">
    <location>
        <begin position="815"/>
        <end position="981"/>
    </location>
</feature>
<protein>
    <recommendedName>
        <fullName evidence="2">DNA-directed DNA polymerase</fullName>
        <ecNumber evidence="2">2.7.7.7</ecNumber>
    </recommendedName>
</protein>
<comment type="caution">
    <text evidence="11">The sequence shown here is derived from an EMBL/GenBank/DDBJ whole genome shotgun (WGS) entry which is preliminary data.</text>
</comment>
<comment type="similarity">
    <text evidence="1">Belongs to the DNA polymerase type-B family.</text>
</comment>
<dbReference type="SUPFAM" id="SSF56672">
    <property type="entry name" value="DNA/RNA polymerases"/>
    <property type="match status" value="1"/>
</dbReference>
<keyword evidence="3" id="KW-0808">Transferase</keyword>
<dbReference type="SUPFAM" id="SSF53098">
    <property type="entry name" value="Ribonuclease H-like"/>
    <property type="match status" value="1"/>
</dbReference>
<dbReference type="Gene3D" id="3.30.420.10">
    <property type="entry name" value="Ribonuclease H-like superfamily/Ribonuclease H"/>
    <property type="match status" value="1"/>
</dbReference>
<dbReference type="InterPro" id="IPR036397">
    <property type="entry name" value="RNaseH_sf"/>
</dbReference>
<dbReference type="EMBL" id="CAJRST010007779">
    <property type="protein sequence ID" value="CAG5896577.1"/>
    <property type="molecule type" value="Genomic_DNA"/>
</dbReference>
<dbReference type="Gene3D" id="3.90.1600.10">
    <property type="entry name" value="Palm domain of DNA polymerase"/>
    <property type="match status" value="1"/>
</dbReference>